<feature type="repeat" description="WD" evidence="3">
    <location>
        <begin position="124"/>
        <end position="153"/>
    </location>
</feature>
<keyword evidence="2" id="KW-0677">Repeat</keyword>
<dbReference type="EMBL" id="GL376573">
    <property type="status" value="NOT_ANNOTATED_CDS"/>
    <property type="molecule type" value="Genomic_DNA"/>
</dbReference>
<dbReference type="HOGENOM" id="CLU_459020_0_0_1"/>
<organism evidence="6 7">
    <name type="scientific">Globisporangium ultimum (strain ATCC 200006 / CBS 805.95 / DAOM BR144)</name>
    <name type="common">Pythium ultimum</name>
    <dbReference type="NCBI Taxonomy" id="431595"/>
    <lineage>
        <taxon>Eukaryota</taxon>
        <taxon>Sar</taxon>
        <taxon>Stramenopiles</taxon>
        <taxon>Oomycota</taxon>
        <taxon>Peronosporomycetes</taxon>
        <taxon>Pythiales</taxon>
        <taxon>Pythiaceae</taxon>
        <taxon>Globisporangium</taxon>
    </lineage>
</organism>
<dbReference type="AlphaFoldDB" id="K3WKU4"/>
<name>K3WKU4_GLOUD</name>
<dbReference type="Pfam" id="PF00400">
    <property type="entry name" value="WD40"/>
    <property type="match status" value="1"/>
</dbReference>
<evidence type="ECO:0000256" key="4">
    <source>
        <dbReference type="SAM" id="MobiDB-lite"/>
    </source>
</evidence>
<feature type="domain" description="WDR90/POC16 second beta-propeller" evidence="5">
    <location>
        <begin position="231"/>
        <end position="527"/>
    </location>
</feature>
<evidence type="ECO:0000259" key="5">
    <source>
        <dbReference type="Pfam" id="PF23393"/>
    </source>
</evidence>
<dbReference type="PROSITE" id="PS50082">
    <property type="entry name" value="WD_REPEATS_2"/>
    <property type="match status" value="4"/>
</dbReference>
<dbReference type="PROSITE" id="PS00678">
    <property type="entry name" value="WD_REPEATS_1"/>
    <property type="match status" value="1"/>
</dbReference>
<accession>K3WKU4</accession>
<feature type="repeat" description="WD" evidence="3">
    <location>
        <begin position="234"/>
        <end position="256"/>
    </location>
</feature>
<dbReference type="Pfam" id="PF23393">
    <property type="entry name" value="Beta-prop_WDR90_POC16_2nd"/>
    <property type="match status" value="1"/>
</dbReference>
<dbReference type="eggNOG" id="KOG0315">
    <property type="taxonomic scope" value="Eukaryota"/>
</dbReference>
<evidence type="ECO:0000256" key="2">
    <source>
        <dbReference type="ARBA" id="ARBA00022737"/>
    </source>
</evidence>
<evidence type="ECO:0000256" key="1">
    <source>
        <dbReference type="ARBA" id="ARBA00022574"/>
    </source>
</evidence>
<dbReference type="STRING" id="431595.K3WKU4"/>
<evidence type="ECO:0000313" key="7">
    <source>
        <dbReference type="Proteomes" id="UP000019132"/>
    </source>
</evidence>
<dbReference type="EnsemblProtists" id="PYU1_T005586">
    <property type="protein sequence ID" value="PYU1_T005586"/>
    <property type="gene ID" value="PYU1_G005575"/>
</dbReference>
<dbReference type="VEuPathDB" id="FungiDB:PYU1_G005575"/>
<protein>
    <recommendedName>
        <fullName evidence="5">WDR90/POC16 second beta-propeller domain-containing protein</fullName>
    </recommendedName>
</protein>
<dbReference type="SMART" id="SM00320">
    <property type="entry name" value="WD40"/>
    <property type="match status" value="8"/>
</dbReference>
<dbReference type="InterPro" id="IPR036322">
    <property type="entry name" value="WD40_repeat_dom_sf"/>
</dbReference>
<dbReference type="InterPro" id="IPR055441">
    <property type="entry name" value="Beta-prop_WDR90_POC16_2nd"/>
</dbReference>
<dbReference type="InterPro" id="IPR020472">
    <property type="entry name" value="WD40_PAC1"/>
</dbReference>
<reference evidence="6" key="3">
    <citation type="submission" date="2015-02" db="UniProtKB">
        <authorList>
            <consortium name="EnsemblProtists"/>
        </authorList>
    </citation>
    <scope>IDENTIFICATION</scope>
    <source>
        <strain evidence="6">DAOM BR144</strain>
    </source>
</reference>
<dbReference type="PANTHER" id="PTHR13720:SF24">
    <property type="entry name" value="WD REPEAT-CONTAINING PROTEIN 90"/>
    <property type="match status" value="1"/>
</dbReference>
<dbReference type="InParanoid" id="K3WKU4"/>
<evidence type="ECO:0000313" key="6">
    <source>
        <dbReference type="EnsemblProtists" id="PYU1_T005586"/>
    </source>
</evidence>
<dbReference type="InterPro" id="IPR050630">
    <property type="entry name" value="WD_repeat_EMAP"/>
</dbReference>
<dbReference type="Gene3D" id="2.130.10.10">
    <property type="entry name" value="YVTN repeat-like/Quinoprotein amine dehydrogenase"/>
    <property type="match status" value="3"/>
</dbReference>
<keyword evidence="7" id="KW-1185">Reference proteome</keyword>
<feature type="repeat" description="WD" evidence="3">
    <location>
        <begin position="495"/>
        <end position="527"/>
    </location>
</feature>
<dbReference type="PRINTS" id="PR00320">
    <property type="entry name" value="GPROTEINBRPT"/>
</dbReference>
<evidence type="ECO:0000256" key="3">
    <source>
        <dbReference type="PROSITE-ProRule" id="PRU00221"/>
    </source>
</evidence>
<dbReference type="PROSITE" id="PS50294">
    <property type="entry name" value="WD_REPEATS_REGION"/>
    <property type="match status" value="1"/>
</dbReference>
<keyword evidence="1 3" id="KW-0853">WD repeat</keyword>
<dbReference type="SUPFAM" id="SSF50978">
    <property type="entry name" value="WD40 repeat-like"/>
    <property type="match status" value="2"/>
</dbReference>
<dbReference type="GO" id="GO:0005929">
    <property type="term" value="C:cilium"/>
    <property type="evidence" value="ECO:0007669"/>
    <property type="project" value="UniProtKB-ARBA"/>
</dbReference>
<feature type="region of interest" description="Disordered" evidence="4">
    <location>
        <begin position="574"/>
        <end position="595"/>
    </location>
</feature>
<reference evidence="7" key="1">
    <citation type="journal article" date="2010" name="Genome Biol.">
        <title>Genome sequence of the necrotrophic plant pathogen Pythium ultimum reveals original pathogenicity mechanisms and effector repertoire.</title>
        <authorList>
            <person name="Levesque C.A."/>
            <person name="Brouwer H."/>
            <person name="Cano L."/>
            <person name="Hamilton J.P."/>
            <person name="Holt C."/>
            <person name="Huitema E."/>
            <person name="Raffaele S."/>
            <person name="Robideau G.P."/>
            <person name="Thines M."/>
            <person name="Win J."/>
            <person name="Zerillo M.M."/>
            <person name="Beakes G.W."/>
            <person name="Boore J.L."/>
            <person name="Busam D."/>
            <person name="Dumas B."/>
            <person name="Ferriera S."/>
            <person name="Fuerstenberg S.I."/>
            <person name="Gachon C.M."/>
            <person name="Gaulin E."/>
            <person name="Govers F."/>
            <person name="Grenville-Briggs L."/>
            <person name="Horner N."/>
            <person name="Hostetler J."/>
            <person name="Jiang R.H."/>
            <person name="Johnson J."/>
            <person name="Krajaejun T."/>
            <person name="Lin H."/>
            <person name="Meijer H.J."/>
            <person name="Moore B."/>
            <person name="Morris P."/>
            <person name="Phuntmart V."/>
            <person name="Puiu D."/>
            <person name="Shetty J."/>
            <person name="Stajich J.E."/>
            <person name="Tripathy S."/>
            <person name="Wawra S."/>
            <person name="van West P."/>
            <person name="Whitty B.R."/>
            <person name="Coutinho P.M."/>
            <person name="Henrissat B."/>
            <person name="Martin F."/>
            <person name="Thomas P.D."/>
            <person name="Tyler B.M."/>
            <person name="De Vries R.P."/>
            <person name="Kamoun S."/>
            <person name="Yandell M."/>
            <person name="Tisserat N."/>
            <person name="Buell C.R."/>
        </authorList>
    </citation>
    <scope>NUCLEOTIDE SEQUENCE</scope>
    <source>
        <strain evidence="7">DAOM:BR144</strain>
    </source>
</reference>
<dbReference type="InterPro" id="IPR015943">
    <property type="entry name" value="WD40/YVTN_repeat-like_dom_sf"/>
</dbReference>
<dbReference type="Proteomes" id="UP000019132">
    <property type="component" value="Unassembled WGS sequence"/>
</dbReference>
<reference evidence="7" key="2">
    <citation type="submission" date="2010-04" db="EMBL/GenBank/DDBJ databases">
        <authorList>
            <person name="Buell R."/>
            <person name="Hamilton J."/>
            <person name="Hostetler J."/>
        </authorList>
    </citation>
    <scope>NUCLEOTIDE SEQUENCE [LARGE SCALE GENOMIC DNA]</scope>
    <source>
        <strain evidence="7">DAOM:BR144</strain>
    </source>
</reference>
<sequence length="595" mass="66102">MQIHIWDCSAVSSDGKGGKATIIAKQTCDFPVTSIAFSPYEVDHLVSCGKENVRFWRLKKNHLTGSPVILKEYSRGTVFTDLGFDPVYQAFPSNMPRTRPLYVSSSLGTLLLIDYDTRDVVCVYQLHDAAINCLSINEGFCVTGSEDQFLRVWPLDFTDFFLEAQHEAGVASAEVSLDGLKVLVGSCNGAIGVLDISDQRYDTILRSHRSEITAMTLTPISIFSHDETIKKDEIVTTSLDGTLRIWDVVSGQQSYEFDVQKDAVTCLVVSPVENGVIAVGFASGCSRIFDMKDGSMTSVLCEFQQHQSSICSIQYDRDSEFLYTSATGQQLCMYDARQREYAPLKMLIVDMYPGHGIFSLSSNKKYIAMISNDQQRVVLLYARSLQVCTTIKPSRHLQQQQHYPNNETTKDELKDLVMSSDASELLALSKTDRLFVYSMHTMQLLQTIPLLGQQSITSLILSPNMKYMATGGSDGSVRIWRWDEKQRFNRVQQCFLGQTGELTRVCFTSDGKFIVATGSSSTIFIWDFHGESGCPNLPCLDQLSPVKPKNDGASNSYGLIPQTLEQKQAESSFSGYANDGSVDPEALSPSLNIPI</sequence>
<proteinExistence type="predicted"/>
<dbReference type="InterPro" id="IPR001680">
    <property type="entry name" value="WD40_rpt"/>
</dbReference>
<dbReference type="PANTHER" id="PTHR13720">
    <property type="entry name" value="WD-40 REPEAT PROTEIN"/>
    <property type="match status" value="1"/>
</dbReference>
<dbReference type="InterPro" id="IPR019775">
    <property type="entry name" value="WD40_repeat_CS"/>
</dbReference>
<feature type="repeat" description="WD" evidence="3">
    <location>
        <begin position="456"/>
        <end position="490"/>
    </location>
</feature>